<dbReference type="SUPFAM" id="SSF103473">
    <property type="entry name" value="MFS general substrate transporter"/>
    <property type="match status" value="1"/>
</dbReference>
<feature type="region of interest" description="Disordered" evidence="7">
    <location>
        <begin position="93"/>
        <end position="119"/>
    </location>
</feature>
<keyword evidence="10" id="KW-1185">Reference proteome</keyword>
<evidence type="ECO:0000256" key="4">
    <source>
        <dbReference type="ARBA" id="ARBA00022692"/>
    </source>
</evidence>
<dbReference type="GO" id="GO:0005886">
    <property type="term" value="C:plasma membrane"/>
    <property type="evidence" value="ECO:0007669"/>
    <property type="project" value="UniProtKB-SubCell"/>
</dbReference>
<dbReference type="AlphaFoldDB" id="A0A9W6BEM5"/>
<dbReference type="InterPro" id="IPR050171">
    <property type="entry name" value="MFS_Transporters"/>
</dbReference>
<feature type="compositionally biased region" description="Low complexity" evidence="7">
    <location>
        <begin position="177"/>
        <end position="186"/>
    </location>
</feature>
<evidence type="ECO:0000313" key="10">
    <source>
        <dbReference type="Proteomes" id="UP001165080"/>
    </source>
</evidence>
<dbReference type="InterPro" id="IPR036259">
    <property type="entry name" value="MFS_trans_sf"/>
</dbReference>
<comment type="subcellular location">
    <subcellularLocation>
        <location evidence="1">Cell membrane</location>
        <topology evidence="1">Multi-pass membrane protein</topology>
    </subcellularLocation>
</comment>
<organism evidence="9 10">
    <name type="scientific">Pleodorina starrii</name>
    <dbReference type="NCBI Taxonomy" id="330485"/>
    <lineage>
        <taxon>Eukaryota</taxon>
        <taxon>Viridiplantae</taxon>
        <taxon>Chlorophyta</taxon>
        <taxon>core chlorophytes</taxon>
        <taxon>Chlorophyceae</taxon>
        <taxon>CS clade</taxon>
        <taxon>Chlamydomonadales</taxon>
        <taxon>Volvocaceae</taxon>
        <taxon>Pleodorina</taxon>
    </lineage>
</organism>
<proteinExistence type="predicted"/>
<feature type="region of interest" description="Disordered" evidence="7">
    <location>
        <begin position="166"/>
        <end position="243"/>
    </location>
</feature>
<keyword evidence="4 8" id="KW-0812">Transmembrane</keyword>
<keyword evidence="3" id="KW-1003">Cell membrane</keyword>
<keyword evidence="6 8" id="KW-0472">Membrane</keyword>
<feature type="transmembrane region" description="Helical" evidence="8">
    <location>
        <begin position="339"/>
        <end position="366"/>
    </location>
</feature>
<protein>
    <submittedName>
        <fullName evidence="9">Uncharacterized protein</fullName>
    </submittedName>
</protein>
<evidence type="ECO:0000256" key="3">
    <source>
        <dbReference type="ARBA" id="ARBA00022475"/>
    </source>
</evidence>
<dbReference type="PANTHER" id="PTHR23517:SF3">
    <property type="entry name" value="INTEGRAL MEMBRANE TRANSPORT PROTEIN"/>
    <property type="match status" value="1"/>
</dbReference>
<feature type="transmembrane region" description="Helical" evidence="8">
    <location>
        <begin position="498"/>
        <end position="518"/>
    </location>
</feature>
<dbReference type="Proteomes" id="UP001165080">
    <property type="component" value="Unassembled WGS sequence"/>
</dbReference>
<sequence>MAADPGAPADPNTAALPALDLEPSACTSPDTWDPACLGECQCRGYDRLLIAALLVLLPSGLAVTALLLVEPSPAAAYLPVSAAAADGVRTEDECKAGFSGSGGGGGGVGSRDAEDGAPVRRGPRAWLAALRQSLARSMSYDGGGYGMSYKHLPPEQAAETRRLLTRAPPQPQPEATGSSSSASGAARVSKDMELATRDGPHHPPVRFQQQGDGPAEPQTAVSLDVDGGRQSPPGLSSAVASGGGAGTGGDWLSSAARFGSAFLHYSWHNPSTAAMCLAGATSNALTSLAWGLLLTWARDSLGVPGPGRNLITAAYSFLKGLVQLLSGAASDAAGRKAPVLVGLALNAAGLLTCACGAGWGGWLLGLGRGAAGGGEAAAAQRLLLVQYGYLVLGSCLMGAGAGVFYPVMPAAVVDHHARPASHQHHAVGEAEVDEGEAGSGSGCDEGERARRWKEHGGGVVAGEHSVAAAMATYRFWRDLGYALGALGGPVADVVGVEVTLLVAAAACLAVAGVVLVRYEERVPVAAAKVKVRE</sequence>
<dbReference type="PANTHER" id="PTHR23517">
    <property type="entry name" value="RESISTANCE PROTEIN MDTM, PUTATIVE-RELATED-RELATED"/>
    <property type="match status" value="1"/>
</dbReference>
<dbReference type="Gene3D" id="1.20.1250.20">
    <property type="entry name" value="MFS general substrate transporter like domains"/>
    <property type="match status" value="1"/>
</dbReference>
<evidence type="ECO:0000256" key="2">
    <source>
        <dbReference type="ARBA" id="ARBA00022448"/>
    </source>
</evidence>
<feature type="compositionally biased region" description="Gly residues" evidence="7">
    <location>
        <begin position="99"/>
        <end position="109"/>
    </location>
</feature>
<name>A0A9W6BEM5_9CHLO</name>
<evidence type="ECO:0000256" key="7">
    <source>
        <dbReference type="SAM" id="MobiDB-lite"/>
    </source>
</evidence>
<evidence type="ECO:0000256" key="5">
    <source>
        <dbReference type="ARBA" id="ARBA00022989"/>
    </source>
</evidence>
<evidence type="ECO:0000256" key="1">
    <source>
        <dbReference type="ARBA" id="ARBA00004651"/>
    </source>
</evidence>
<keyword evidence="5 8" id="KW-1133">Transmembrane helix</keyword>
<feature type="transmembrane region" description="Helical" evidence="8">
    <location>
        <begin position="387"/>
        <end position="408"/>
    </location>
</feature>
<comment type="caution">
    <text evidence="9">The sequence shown here is derived from an EMBL/GenBank/DDBJ whole genome shotgun (WGS) entry which is preliminary data.</text>
</comment>
<evidence type="ECO:0000256" key="6">
    <source>
        <dbReference type="ARBA" id="ARBA00023136"/>
    </source>
</evidence>
<accession>A0A9W6BEM5</accession>
<gene>
    <name evidence="9" type="primary">PLESTB000819</name>
    <name evidence="9" type="ORF">PLESTB_000374400</name>
</gene>
<evidence type="ECO:0000256" key="8">
    <source>
        <dbReference type="SAM" id="Phobius"/>
    </source>
</evidence>
<keyword evidence="2" id="KW-0813">Transport</keyword>
<evidence type="ECO:0000313" key="9">
    <source>
        <dbReference type="EMBL" id="GLC50395.1"/>
    </source>
</evidence>
<feature type="compositionally biased region" description="Basic and acidic residues" evidence="7">
    <location>
        <begin position="188"/>
        <end position="201"/>
    </location>
</feature>
<feature type="transmembrane region" description="Helical" evidence="8">
    <location>
        <begin position="48"/>
        <end position="69"/>
    </location>
</feature>
<dbReference type="EMBL" id="BRXU01000003">
    <property type="protein sequence ID" value="GLC50395.1"/>
    <property type="molecule type" value="Genomic_DNA"/>
</dbReference>
<reference evidence="9 10" key="1">
    <citation type="journal article" date="2023" name="Commun. Biol.">
        <title>Reorganization of the ancestral sex-determining regions during the evolution of trioecy in Pleodorina starrii.</title>
        <authorList>
            <person name="Takahashi K."/>
            <person name="Suzuki S."/>
            <person name="Kawai-Toyooka H."/>
            <person name="Yamamoto K."/>
            <person name="Hamaji T."/>
            <person name="Ootsuki R."/>
            <person name="Yamaguchi H."/>
            <person name="Kawachi M."/>
            <person name="Higashiyama T."/>
            <person name="Nozaki H."/>
        </authorList>
    </citation>
    <scope>NUCLEOTIDE SEQUENCE [LARGE SCALE GENOMIC DNA]</scope>
    <source>
        <strain evidence="9 10">NIES-4479</strain>
    </source>
</reference>